<dbReference type="STRING" id="1702221.AALO17_05800"/>
<gene>
    <name evidence="7" type="ORF">AALO17_05800</name>
</gene>
<organism evidence="7 8">
    <name type="scientific">Faecalibaculum rodentium</name>
    <dbReference type="NCBI Taxonomy" id="1702221"/>
    <lineage>
        <taxon>Bacteria</taxon>
        <taxon>Bacillati</taxon>
        <taxon>Bacillota</taxon>
        <taxon>Erysipelotrichia</taxon>
        <taxon>Erysipelotrichales</taxon>
        <taxon>Erysipelotrichaceae</taxon>
        <taxon>Faecalibaculum</taxon>
    </lineage>
</organism>
<dbReference type="KEGG" id="fro:AALO17_05800"/>
<dbReference type="InterPro" id="IPR045861">
    <property type="entry name" value="CorA_cytoplasmic_dom"/>
</dbReference>
<comment type="subcellular location">
    <subcellularLocation>
        <location evidence="1">Membrane</location>
        <topology evidence="1">Multi-pass membrane protein</topology>
    </subcellularLocation>
</comment>
<evidence type="ECO:0000313" key="7">
    <source>
        <dbReference type="EMBL" id="AMK53714.1"/>
    </source>
</evidence>
<feature type="transmembrane region" description="Helical" evidence="6">
    <location>
        <begin position="255"/>
        <end position="275"/>
    </location>
</feature>
<evidence type="ECO:0000256" key="4">
    <source>
        <dbReference type="ARBA" id="ARBA00022989"/>
    </source>
</evidence>
<dbReference type="CDD" id="cd12827">
    <property type="entry name" value="EcCorA_ZntB-like_u2"/>
    <property type="match status" value="1"/>
</dbReference>
<accession>A0A140DST7</accession>
<evidence type="ECO:0000256" key="6">
    <source>
        <dbReference type="SAM" id="Phobius"/>
    </source>
</evidence>
<comment type="similarity">
    <text evidence="2">Belongs to the CorA metal ion transporter (MIT) (TC 1.A.35) family.</text>
</comment>
<dbReference type="Gene3D" id="3.30.460.20">
    <property type="entry name" value="CorA soluble domain-like"/>
    <property type="match status" value="1"/>
</dbReference>
<dbReference type="Gene3D" id="1.20.58.340">
    <property type="entry name" value="Magnesium transport protein CorA, transmembrane region"/>
    <property type="match status" value="2"/>
</dbReference>
<feature type="transmembrane region" description="Helical" evidence="6">
    <location>
        <begin position="287"/>
        <end position="309"/>
    </location>
</feature>
<name>A0A140DST7_9FIRM</name>
<evidence type="ECO:0000256" key="1">
    <source>
        <dbReference type="ARBA" id="ARBA00004141"/>
    </source>
</evidence>
<dbReference type="GO" id="GO:0046873">
    <property type="term" value="F:metal ion transmembrane transporter activity"/>
    <property type="evidence" value="ECO:0007669"/>
    <property type="project" value="InterPro"/>
</dbReference>
<dbReference type="AlphaFoldDB" id="A0A140DST7"/>
<proteinExistence type="inferred from homology"/>
<dbReference type="SUPFAM" id="SSF144083">
    <property type="entry name" value="Magnesium transport protein CorA, transmembrane region"/>
    <property type="match status" value="1"/>
</dbReference>
<evidence type="ECO:0000256" key="5">
    <source>
        <dbReference type="ARBA" id="ARBA00023136"/>
    </source>
</evidence>
<reference evidence="7 8" key="1">
    <citation type="journal article" date="2016" name="Gut Pathog.">
        <title>Whole genome sequencing of "Faecalibaculum rodentium" ALO17, isolated from C57BL/6J laboratory mouse feces.</title>
        <authorList>
            <person name="Lim S."/>
            <person name="Chang D.H."/>
            <person name="Ahn S."/>
            <person name="Kim B.C."/>
        </authorList>
    </citation>
    <scope>NUCLEOTIDE SEQUENCE [LARGE SCALE GENOMIC DNA]</scope>
    <source>
        <strain evidence="7 8">Alo17</strain>
    </source>
</reference>
<evidence type="ECO:0000313" key="8">
    <source>
        <dbReference type="Proteomes" id="UP000069771"/>
    </source>
</evidence>
<keyword evidence="5 6" id="KW-0472">Membrane</keyword>
<dbReference type="InterPro" id="IPR002523">
    <property type="entry name" value="MgTranspt_CorA/ZnTranspt_ZntB"/>
</dbReference>
<dbReference type="PANTHER" id="PTHR47891">
    <property type="entry name" value="TRANSPORTER-RELATED"/>
    <property type="match status" value="1"/>
</dbReference>
<evidence type="ECO:0000256" key="2">
    <source>
        <dbReference type="ARBA" id="ARBA00009765"/>
    </source>
</evidence>
<keyword evidence="4 6" id="KW-1133">Transmembrane helix</keyword>
<dbReference type="PANTHER" id="PTHR47891:SF1">
    <property type="entry name" value="CORA-MAGNESIUM AND COBALT TRANSPORTER"/>
    <property type="match status" value="1"/>
</dbReference>
<dbReference type="InterPro" id="IPR045863">
    <property type="entry name" value="CorA_TM1_TM2"/>
</dbReference>
<sequence>MDRMMELWKTQEGTLHRLETPEPGCWVRLTDPDEKELAWVKETFGIPGKDLEGPMDLQETPGARVTDESAQILLDVPALSQGVDGGFQAIPLGLVVKKDVVVTVSSRKNTVLDALTAGKGPVPDTASPVEFVNGVLAAVARNYQDDLRKLDARRQEVETRAGEQVAKQDLITLHNVETSLIWFGCSLKANVKALEQLRDQLSSSEFCQEQETLEEAAGEMNQAAAMTDMYREIASATRGLVADLADNRLNNVMKFLTSMTLVLAVPTIVSGFYGMNVNEDSIPLADLTHSFLVVVVLTLVLTVLVIVVLKKKKML</sequence>
<keyword evidence="3 6" id="KW-0812">Transmembrane</keyword>
<evidence type="ECO:0000256" key="3">
    <source>
        <dbReference type="ARBA" id="ARBA00022692"/>
    </source>
</evidence>
<dbReference type="Proteomes" id="UP000069771">
    <property type="component" value="Chromosome"/>
</dbReference>
<dbReference type="PATRIC" id="fig|1702221.3.peg.556"/>
<dbReference type="Pfam" id="PF01544">
    <property type="entry name" value="CorA"/>
    <property type="match status" value="1"/>
</dbReference>
<protein>
    <recommendedName>
        <fullName evidence="9">Magnesium transporter</fullName>
    </recommendedName>
</protein>
<dbReference type="SUPFAM" id="SSF143865">
    <property type="entry name" value="CorA soluble domain-like"/>
    <property type="match status" value="1"/>
</dbReference>
<dbReference type="GO" id="GO:0016020">
    <property type="term" value="C:membrane"/>
    <property type="evidence" value="ECO:0007669"/>
    <property type="project" value="UniProtKB-SubCell"/>
</dbReference>
<dbReference type="InterPro" id="IPR047199">
    <property type="entry name" value="CorA-like"/>
</dbReference>
<dbReference type="EMBL" id="CP011391">
    <property type="protein sequence ID" value="AMK53714.1"/>
    <property type="molecule type" value="Genomic_DNA"/>
</dbReference>
<evidence type="ECO:0008006" key="9">
    <source>
        <dbReference type="Google" id="ProtNLM"/>
    </source>
</evidence>
<keyword evidence="8" id="KW-1185">Reference proteome</keyword>